<feature type="region of interest" description="Disordered" evidence="1">
    <location>
        <begin position="69"/>
        <end position="91"/>
    </location>
</feature>
<protein>
    <submittedName>
        <fullName evidence="2">Uncharacterized protein</fullName>
    </submittedName>
</protein>
<dbReference type="Proteomes" id="UP000007967">
    <property type="component" value="Chromosome"/>
</dbReference>
<name>D2PZ98_KRIFD</name>
<keyword evidence="3" id="KW-1185">Reference proteome</keyword>
<dbReference type="Gene3D" id="2.60.40.2880">
    <property type="entry name" value="MmpS1-5, C-terminal soluble domain"/>
    <property type="match status" value="1"/>
</dbReference>
<gene>
    <name evidence="2" type="ordered locus">Kfla_4690</name>
</gene>
<proteinExistence type="predicted"/>
<dbReference type="AlphaFoldDB" id="D2PZ98"/>
<evidence type="ECO:0000256" key="1">
    <source>
        <dbReference type="SAM" id="MobiDB-lite"/>
    </source>
</evidence>
<dbReference type="EMBL" id="CP001736">
    <property type="protein sequence ID" value="ADB33707.1"/>
    <property type="molecule type" value="Genomic_DNA"/>
</dbReference>
<reference evidence="2 3" key="2">
    <citation type="journal article" date="2010" name="Stand. Genomic Sci.">
        <title>Complete genome sequence of Kribbella flavida type strain (IFO 14399).</title>
        <authorList>
            <person name="Pukall R."/>
            <person name="Lapidus A."/>
            <person name="Glavina Del Rio T."/>
            <person name="Copeland A."/>
            <person name="Tice H."/>
            <person name="Cheng J.-F."/>
            <person name="Lucas S."/>
            <person name="Chen F."/>
            <person name="Nolan M."/>
            <person name="LaButti K."/>
            <person name="Pati A."/>
            <person name="Ivanova N."/>
            <person name="Mavrommatis K."/>
            <person name="Mikhailova N."/>
            <person name="Pitluck S."/>
            <person name="Bruce D."/>
            <person name="Goodwin L."/>
            <person name="Land M."/>
            <person name="Hauser L."/>
            <person name="Chang Y.-J."/>
            <person name="Jeffries C.D."/>
            <person name="Chen A."/>
            <person name="Palaniappan K."/>
            <person name="Chain P."/>
            <person name="Rohde M."/>
            <person name="Goeker M."/>
            <person name="Bristow J."/>
            <person name="Eisen J.A."/>
            <person name="Markowitz V."/>
            <person name="Hugenholtz P."/>
            <person name="Kyrpides N.C."/>
            <person name="Klenk H.-P."/>
            <person name="Brettin T."/>
        </authorList>
    </citation>
    <scope>NUCLEOTIDE SEQUENCE [LARGE SCALE GENOMIC DNA]</scope>
    <source>
        <strain evidence="3">DSM 17836 / JCM 10339 / NBRC 14399</strain>
    </source>
</reference>
<dbReference type="HOGENOM" id="CLU_2423107_0_0_11"/>
<reference evidence="3" key="1">
    <citation type="submission" date="2009-09" db="EMBL/GenBank/DDBJ databases">
        <title>The complete genome of Kribbella flavida DSM 17836.</title>
        <authorList>
            <consortium name="US DOE Joint Genome Institute (JGI-PGF)"/>
            <person name="Lucas S."/>
            <person name="Copeland A."/>
            <person name="Lapidus A."/>
            <person name="Glavina del Rio T."/>
            <person name="Dalin E."/>
            <person name="Tice H."/>
            <person name="Bruce D."/>
            <person name="Goodwin L."/>
            <person name="Pitluck S."/>
            <person name="Kyrpides N."/>
            <person name="Mavromatis K."/>
            <person name="Ivanova N."/>
            <person name="Saunders E."/>
            <person name="Brettin T."/>
            <person name="Detter J.C."/>
            <person name="Han C."/>
            <person name="Larimer F."/>
            <person name="Land M."/>
            <person name="Hauser L."/>
            <person name="Markowitz V."/>
            <person name="Cheng J.-F."/>
            <person name="Hugenholtz P."/>
            <person name="Woyke T."/>
            <person name="Wu D."/>
            <person name="Pukall R."/>
            <person name="Klenk H.-P."/>
            <person name="Eisen J.A."/>
        </authorList>
    </citation>
    <scope>NUCLEOTIDE SEQUENCE [LARGE SCALE GENOMIC DNA]</scope>
    <source>
        <strain evidence="3">DSM 17836 / JCM 10339 / NBRC 14399</strain>
    </source>
</reference>
<sequence length="91" mass="9339">MVLEVTGTASVGLTFTLDGKVSQEKAVKLPWRKTVAVPYGTGRHGWELAMQHRGGTLTATATVNGKLVTQTSGASSGGTSNTANLSGSFSD</sequence>
<evidence type="ECO:0000313" key="3">
    <source>
        <dbReference type="Proteomes" id="UP000007967"/>
    </source>
</evidence>
<evidence type="ECO:0000313" key="2">
    <source>
        <dbReference type="EMBL" id="ADB33707.1"/>
    </source>
</evidence>
<dbReference type="KEGG" id="kfl:Kfla_4690"/>
<dbReference type="InterPro" id="IPR038468">
    <property type="entry name" value="MmpS_C"/>
</dbReference>
<organism evidence="2 3">
    <name type="scientific">Kribbella flavida (strain DSM 17836 / JCM 10339 / NBRC 14399)</name>
    <dbReference type="NCBI Taxonomy" id="479435"/>
    <lineage>
        <taxon>Bacteria</taxon>
        <taxon>Bacillati</taxon>
        <taxon>Actinomycetota</taxon>
        <taxon>Actinomycetes</taxon>
        <taxon>Propionibacteriales</taxon>
        <taxon>Kribbellaceae</taxon>
        <taxon>Kribbella</taxon>
    </lineage>
</organism>
<feature type="compositionally biased region" description="Low complexity" evidence="1">
    <location>
        <begin position="71"/>
        <end position="84"/>
    </location>
</feature>
<accession>D2PZ98</accession>